<dbReference type="SUPFAM" id="SSF51905">
    <property type="entry name" value="FAD/NAD(P)-binding domain"/>
    <property type="match status" value="1"/>
</dbReference>
<dbReference type="Proteomes" id="UP001209878">
    <property type="component" value="Unassembled WGS sequence"/>
</dbReference>
<evidence type="ECO:0000313" key="5">
    <source>
        <dbReference type="Proteomes" id="UP001209878"/>
    </source>
</evidence>
<name>A0AAD9MRZ2_RIDPI</name>
<comment type="caution">
    <text evidence="4">The sequence shown here is derived from an EMBL/GenBank/DDBJ whole genome shotgun (WGS) entry which is preliminary data.</text>
</comment>
<dbReference type="Gene3D" id="3.50.50.60">
    <property type="entry name" value="FAD/NAD(P)-binding domain"/>
    <property type="match status" value="1"/>
</dbReference>
<dbReference type="InterPro" id="IPR036188">
    <property type="entry name" value="FAD/NAD-bd_sf"/>
</dbReference>
<dbReference type="EMBL" id="JAODUO010005154">
    <property type="protein sequence ID" value="KAK2141656.1"/>
    <property type="molecule type" value="Genomic_DNA"/>
</dbReference>
<dbReference type="PANTHER" id="PTHR43429:SF2">
    <property type="entry name" value="PYRIDINE NUCLEOTIDE-DISULFIDE OXIDOREDUCTASE DOMAIN-CONTAINING PROTEIN 1"/>
    <property type="match status" value="1"/>
</dbReference>
<accession>A0AAD9MRZ2</accession>
<reference evidence="4" key="1">
    <citation type="journal article" date="2023" name="Mol. Biol. Evol.">
        <title>Third-Generation Sequencing Reveals the Adaptive Role of the Epigenome in Three Deep-Sea Polychaetes.</title>
        <authorList>
            <person name="Perez M."/>
            <person name="Aroh O."/>
            <person name="Sun Y."/>
            <person name="Lan Y."/>
            <person name="Juniper S.K."/>
            <person name="Young C.R."/>
            <person name="Angers B."/>
            <person name="Qian P.Y."/>
        </authorList>
    </citation>
    <scope>NUCLEOTIDE SEQUENCE</scope>
    <source>
        <strain evidence="4">R07B-5</strain>
    </source>
</reference>
<keyword evidence="5" id="KW-1185">Reference proteome</keyword>
<gene>
    <name evidence="4" type="ORF">NP493_5168g00000</name>
</gene>
<evidence type="ECO:0000313" key="4">
    <source>
        <dbReference type="EMBL" id="KAK2141656.1"/>
    </source>
</evidence>
<evidence type="ECO:0000256" key="1">
    <source>
        <dbReference type="ARBA" id="ARBA00001974"/>
    </source>
</evidence>
<organism evidence="4 5">
    <name type="scientific">Ridgeia piscesae</name>
    <name type="common">Tubeworm</name>
    <dbReference type="NCBI Taxonomy" id="27915"/>
    <lineage>
        <taxon>Eukaryota</taxon>
        <taxon>Metazoa</taxon>
        <taxon>Spiralia</taxon>
        <taxon>Lophotrochozoa</taxon>
        <taxon>Annelida</taxon>
        <taxon>Polychaeta</taxon>
        <taxon>Sedentaria</taxon>
        <taxon>Canalipalpata</taxon>
        <taxon>Sabellida</taxon>
        <taxon>Siboglinidae</taxon>
        <taxon>Ridgeia</taxon>
    </lineage>
</organism>
<protein>
    <submittedName>
        <fullName evidence="4">Uncharacterized protein</fullName>
    </submittedName>
</protein>
<keyword evidence="3" id="KW-0274">FAD</keyword>
<comment type="cofactor">
    <cofactor evidence="1">
        <name>FAD</name>
        <dbReference type="ChEBI" id="CHEBI:57692"/>
    </cofactor>
</comment>
<proteinExistence type="predicted"/>
<sequence length="188" mass="19733">MLATASGSQANGVKFKFVVIGGGIAGVTCVEMLSQLYPDVFILLITASPLIKTVTNVRQVTEMIQDFDVTEELPSQLESEYVNVTVVQRQVASLDSVNKVTTISINYSLSHSLSLSVSVSLPCPSPLPASLPLAHALSLSICLSVGLSLPSLFPLPLPLPFPLPLPLPSPSPSLPPSLSLSLSLSLPC</sequence>
<evidence type="ECO:0000256" key="2">
    <source>
        <dbReference type="ARBA" id="ARBA00022630"/>
    </source>
</evidence>
<dbReference type="InterPro" id="IPR050260">
    <property type="entry name" value="FAD-bd_OxRdtase"/>
</dbReference>
<keyword evidence="2" id="KW-0285">Flavoprotein</keyword>
<dbReference type="AlphaFoldDB" id="A0AAD9MRZ2"/>
<dbReference type="PANTHER" id="PTHR43429">
    <property type="entry name" value="PYRIDINE NUCLEOTIDE-DISULFIDE OXIDOREDUCTASE DOMAIN-CONTAINING"/>
    <property type="match status" value="1"/>
</dbReference>
<evidence type="ECO:0000256" key="3">
    <source>
        <dbReference type="ARBA" id="ARBA00022827"/>
    </source>
</evidence>